<dbReference type="HOGENOM" id="CLU_065124_2_0_11"/>
<reference evidence="3 4" key="1">
    <citation type="journal article" date="2012" name="BMC Genomics">
        <title>Complete genome sequence of Saccharothrix espanaensis DSM 44229T and comparison to the other completely sequenced Pseudonocardiaceae.</title>
        <authorList>
            <person name="Strobel T."/>
            <person name="Al-Dilaimi A."/>
            <person name="Blom J."/>
            <person name="Gessner A."/>
            <person name="Kalinowski J."/>
            <person name="Luzhetska M."/>
            <person name="Puhler A."/>
            <person name="Szczepanowski R."/>
            <person name="Bechthold A."/>
            <person name="Ruckert C."/>
        </authorList>
    </citation>
    <scope>NUCLEOTIDE SEQUENCE [LARGE SCALE GENOMIC DNA]</scope>
    <source>
        <strain evidence="4">ATCC 51144 / DSM 44229 / JCM 9112 / NBRC 15066 / NRRL 15764</strain>
    </source>
</reference>
<dbReference type="EMBL" id="HE804045">
    <property type="protein sequence ID" value="CCH29193.1"/>
    <property type="molecule type" value="Genomic_DNA"/>
</dbReference>
<dbReference type="NCBIfam" id="TIGR04222">
    <property type="entry name" value="near_uncomplex"/>
    <property type="match status" value="1"/>
</dbReference>
<evidence type="ECO:0000313" key="3">
    <source>
        <dbReference type="EMBL" id="CCH29193.1"/>
    </source>
</evidence>
<organism evidence="3 4">
    <name type="scientific">Saccharothrix espanaensis (strain ATCC 51144 / DSM 44229 / JCM 9112 / NBRC 15066 / NRRL 15764)</name>
    <dbReference type="NCBI Taxonomy" id="1179773"/>
    <lineage>
        <taxon>Bacteria</taxon>
        <taxon>Bacillati</taxon>
        <taxon>Actinomycetota</taxon>
        <taxon>Actinomycetes</taxon>
        <taxon>Pseudonocardiales</taxon>
        <taxon>Pseudonocardiaceae</taxon>
        <taxon>Saccharothrix</taxon>
    </lineage>
</organism>
<feature type="transmembrane region" description="Helical" evidence="2">
    <location>
        <begin position="15"/>
        <end position="34"/>
    </location>
</feature>
<keyword evidence="2" id="KW-1133">Transmembrane helix</keyword>
<name>K0JYB7_SACES</name>
<evidence type="ECO:0000256" key="2">
    <source>
        <dbReference type="SAM" id="Phobius"/>
    </source>
</evidence>
<dbReference type="eggNOG" id="COG4278">
    <property type="taxonomic scope" value="Bacteria"/>
</dbReference>
<keyword evidence="2" id="KW-0812">Transmembrane</keyword>
<dbReference type="RefSeq" id="WP_015099306.1">
    <property type="nucleotide sequence ID" value="NC_019673.1"/>
</dbReference>
<keyword evidence="4" id="KW-1185">Reference proteome</keyword>
<accession>K0JYB7</accession>
<evidence type="ECO:0000313" key="4">
    <source>
        <dbReference type="Proteomes" id="UP000006281"/>
    </source>
</evidence>
<dbReference type="Proteomes" id="UP000006281">
    <property type="component" value="Chromosome"/>
</dbReference>
<proteinExistence type="predicted"/>
<feature type="region of interest" description="Disordered" evidence="1">
    <location>
        <begin position="284"/>
        <end position="306"/>
    </location>
</feature>
<feature type="transmembrane region" description="Helical" evidence="2">
    <location>
        <begin position="147"/>
        <end position="165"/>
    </location>
</feature>
<keyword evidence="2" id="KW-0472">Membrane</keyword>
<dbReference type="KEGG" id="sesp:BN6_18730"/>
<evidence type="ECO:0000256" key="1">
    <source>
        <dbReference type="SAM" id="MobiDB-lite"/>
    </source>
</evidence>
<dbReference type="InterPro" id="IPR026467">
    <property type="entry name" value="Ser/Gly_Cys_C_dom"/>
</dbReference>
<protein>
    <submittedName>
        <fullName evidence="3">Putative membrane protein</fullName>
    </submittedName>
</protein>
<dbReference type="STRING" id="1179773.BN6_18730"/>
<dbReference type="OrthoDB" id="3620552at2"/>
<dbReference type="PATRIC" id="fig|1179773.3.peg.1880"/>
<gene>
    <name evidence="3" type="ordered locus">BN6_18730</name>
</gene>
<feature type="transmembrane region" description="Helical" evidence="2">
    <location>
        <begin position="171"/>
        <end position="192"/>
    </location>
</feature>
<sequence>MERPWGLSGPEFLELYWIALAVAVAWAIAVRVRLRGTRGGAPAGVLGAYEIAFLTGGPRRVVETAVASLIASDALRPARDGAVSVIGKPVVHNPVDQAVIADATRYKYRTLTLMITSVSDQGAAGVVGDSLVERGYLVPPRVAKRRLGRSVVPLALLFAIGVFRWANGLVIGAPVGWLTLQLVLTGVLIWLFRKPKYVTPTALGNSAVGLARAGETTGGGGATGRSGEVWPVALRGFNAHPNIPLRAAARQRPRPRAAQAGVAGGFIGAGASCSGGSSSSCGGSSGSSCGGGGGGGGGCGGGGGGG</sequence>
<dbReference type="AlphaFoldDB" id="K0JYB7"/>